<organism evidence="11 12">
    <name type="scientific">Chromatium okenii</name>
    <dbReference type="NCBI Taxonomy" id="61644"/>
    <lineage>
        <taxon>Bacteria</taxon>
        <taxon>Pseudomonadati</taxon>
        <taxon>Pseudomonadota</taxon>
        <taxon>Gammaproteobacteria</taxon>
        <taxon>Chromatiales</taxon>
        <taxon>Chromatiaceae</taxon>
        <taxon>Chromatium</taxon>
    </lineage>
</organism>
<protein>
    <recommendedName>
        <fullName evidence="5">6-carboxy-5,6,7,8-tetrahydropterin synthase</fullName>
        <ecNumber evidence="4">4.1.2.50</ecNumber>
    </recommendedName>
    <alternativeName>
        <fullName evidence="9">Queuosine biosynthesis protein QueD</fullName>
    </alternativeName>
</protein>
<dbReference type="EMBL" id="PPGH01000035">
    <property type="protein sequence ID" value="PQJ95895.1"/>
    <property type="molecule type" value="Genomic_DNA"/>
</dbReference>
<keyword evidence="6" id="KW-0479">Metal-binding</keyword>
<dbReference type="OrthoDB" id="9804698at2"/>
<evidence type="ECO:0000256" key="7">
    <source>
        <dbReference type="ARBA" id="ARBA00022833"/>
    </source>
</evidence>
<evidence type="ECO:0000256" key="9">
    <source>
        <dbReference type="ARBA" id="ARBA00031449"/>
    </source>
</evidence>
<proteinExistence type="inferred from homology"/>
<sequence>MPNQKPLIRIEISKEYLNFSAGHFTLFSATERENLHGHNFQVQAAVTTTVGADGLAFDYVLLKRVLKTLCDQLDERVLLPQQSPYLRLEQRDGMLLAHFADEQIPFLHRDVLALPLRNVTIEELSALLLARLREHPDLAAHEICAIELGVSSGLGQWAFSSWEQQTA</sequence>
<dbReference type="PANTHER" id="PTHR12589:SF7">
    <property type="entry name" value="6-PYRUVOYL TETRAHYDROBIOPTERIN SYNTHASE"/>
    <property type="match status" value="1"/>
</dbReference>
<dbReference type="RefSeq" id="WP_105073537.1">
    <property type="nucleotide sequence ID" value="NZ_PPGH01000035.1"/>
</dbReference>
<gene>
    <name evidence="11" type="ORF">CXB77_08395</name>
</gene>
<dbReference type="Pfam" id="PF01242">
    <property type="entry name" value="PTPS"/>
    <property type="match status" value="1"/>
</dbReference>
<comment type="similarity">
    <text evidence="3">Belongs to the PTPS family. QueD subfamily.</text>
</comment>
<dbReference type="PANTHER" id="PTHR12589">
    <property type="entry name" value="PYRUVOYL TETRAHYDROBIOPTERIN SYNTHASE"/>
    <property type="match status" value="1"/>
</dbReference>
<dbReference type="SUPFAM" id="SSF55620">
    <property type="entry name" value="Tetrahydrobiopterin biosynthesis enzymes-like"/>
    <property type="match status" value="1"/>
</dbReference>
<dbReference type="GO" id="GO:0046872">
    <property type="term" value="F:metal ion binding"/>
    <property type="evidence" value="ECO:0007669"/>
    <property type="project" value="UniProtKB-KW"/>
</dbReference>
<dbReference type="InterPro" id="IPR038418">
    <property type="entry name" value="6-PTP_synth/QueD_sf"/>
</dbReference>
<evidence type="ECO:0000313" key="12">
    <source>
        <dbReference type="Proteomes" id="UP000239936"/>
    </source>
</evidence>
<accession>A0A2S7XQA9</accession>
<evidence type="ECO:0000256" key="6">
    <source>
        <dbReference type="ARBA" id="ARBA00022723"/>
    </source>
</evidence>
<keyword evidence="8" id="KW-0456">Lyase</keyword>
<dbReference type="UniPathway" id="UPA00391"/>
<evidence type="ECO:0000256" key="1">
    <source>
        <dbReference type="ARBA" id="ARBA00001947"/>
    </source>
</evidence>
<dbReference type="EC" id="4.1.2.50" evidence="4"/>
<evidence type="ECO:0000256" key="2">
    <source>
        <dbReference type="ARBA" id="ARBA00005061"/>
    </source>
</evidence>
<evidence type="ECO:0000256" key="3">
    <source>
        <dbReference type="ARBA" id="ARBA00008900"/>
    </source>
</evidence>
<name>A0A2S7XQA9_9GAMM</name>
<comment type="cofactor">
    <cofactor evidence="1">
        <name>Zn(2+)</name>
        <dbReference type="ChEBI" id="CHEBI:29105"/>
    </cofactor>
</comment>
<evidence type="ECO:0000256" key="5">
    <source>
        <dbReference type="ARBA" id="ARBA00018141"/>
    </source>
</evidence>
<keyword evidence="7" id="KW-0862">Zinc</keyword>
<comment type="catalytic activity">
    <reaction evidence="10">
        <text>7,8-dihydroneopterin 3'-triphosphate + H2O = 6-carboxy-5,6,7,8-tetrahydropterin + triphosphate + acetaldehyde + 2 H(+)</text>
        <dbReference type="Rhea" id="RHEA:27966"/>
        <dbReference type="ChEBI" id="CHEBI:15343"/>
        <dbReference type="ChEBI" id="CHEBI:15377"/>
        <dbReference type="ChEBI" id="CHEBI:15378"/>
        <dbReference type="ChEBI" id="CHEBI:18036"/>
        <dbReference type="ChEBI" id="CHEBI:58462"/>
        <dbReference type="ChEBI" id="CHEBI:61032"/>
        <dbReference type="EC" id="4.1.2.50"/>
    </reaction>
</comment>
<dbReference type="AlphaFoldDB" id="A0A2S7XQA9"/>
<comment type="pathway">
    <text evidence="2">Purine metabolism; 7-cyano-7-deazaguanine biosynthesis.</text>
</comment>
<dbReference type="Gene3D" id="3.30.479.10">
    <property type="entry name" value="6-pyruvoyl tetrahydropterin synthase/QueD"/>
    <property type="match status" value="1"/>
</dbReference>
<keyword evidence="12" id="KW-1185">Reference proteome</keyword>
<evidence type="ECO:0000256" key="10">
    <source>
        <dbReference type="ARBA" id="ARBA00048807"/>
    </source>
</evidence>
<evidence type="ECO:0000256" key="4">
    <source>
        <dbReference type="ARBA" id="ARBA00012982"/>
    </source>
</evidence>
<evidence type="ECO:0000256" key="8">
    <source>
        <dbReference type="ARBA" id="ARBA00023239"/>
    </source>
</evidence>
<dbReference type="Proteomes" id="UP000239936">
    <property type="component" value="Unassembled WGS sequence"/>
</dbReference>
<comment type="caution">
    <text evidence="11">The sequence shown here is derived from an EMBL/GenBank/DDBJ whole genome shotgun (WGS) entry which is preliminary data.</text>
</comment>
<evidence type="ECO:0000313" key="11">
    <source>
        <dbReference type="EMBL" id="PQJ95895.1"/>
    </source>
</evidence>
<dbReference type="InterPro" id="IPR007115">
    <property type="entry name" value="6-PTP_synth/QueD"/>
</dbReference>
<dbReference type="GO" id="GO:0070497">
    <property type="term" value="F:6-carboxytetrahydropterin synthase activity"/>
    <property type="evidence" value="ECO:0007669"/>
    <property type="project" value="UniProtKB-EC"/>
</dbReference>
<reference evidence="11 12" key="1">
    <citation type="submission" date="2018-01" db="EMBL/GenBank/DDBJ databases">
        <title>The complete genome sequence of Chromatium okenii LaCa, a purple sulfur bacterium with a turbulent life.</title>
        <authorList>
            <person name="Luedin S.M."/>
            <person name="Liechti N."/>
            <person name="Storelli N."/>
            <person name="Danza F."/>
            <person name="Wittwer M."/>
            <person name="Pothier J.F."/>
            <person name="Tonolla M.A."/>
        </authorList>
    </citation>
    <scope>NUCLEOTIDE SEQUENCE [LARGE SCALE GENOMIC DNA]</scope>
    <source>
        <strain evidence="11 12">LaCa</strain>
    </source>
</reference>